<feature type="active site" evidence="5 6">
    <location>
        <position position="184"/>
    </location>
</feature>
<sequence length="343" mass="36916">MQLVRVLIVDDSATARSLIRTNLMRDRRFSVVGEAATADEARAAIKRLNPDVLTLDIEMPKMNGLEFLKRLMKLRPMPVLMVSSQTEKGSQRALEALSLGAVDCIGKPSAFMNDELKTLPDRLYIAANAQTRTLNNNTPKAAKSDWIWNGKTVFLGASTGGVGAIETVLSTMPEDCPPILISQHMPSGFIESLAQRLDRMFAPGVQVAEDGQEITPGQVYLAPGGKYDLVLDQKRGLHCKIINGEPNALYSPSVDVMFKSAVGLGKKSIGVLLTGMGRDGADGMKAMRNAGAQTIAQDEGTCVVYGMPKAACDIGAVVKTVELNKTADFLMAATRSRSEITTK</sequence>
<dbReference type="SUPFAM" id="SSF52172">
    <property type="entry name" value="CheY-like"/>
    <property type="match status" value="1"/>
</dbReference>
<evidence type="ECO:0000313" key="10">
    <source>
        <dbReference type="EMBL" id="NSX56339.1"/>
    </source>
</evidence>
<dbReference type="PROSITE" id="PS50122">
    <property type="entry name" value="CHEB"/>
    <property type="match status" value="1"/>
</dbReference>
<evidence type="ECO:0000259" key="8">
    <source>
        <dbReference type="PROSITE" id="PS50110"/>
    </source>
</evidence>
<dbReference type="InterPro" id="IPR008248">
    <property type="entry name" value="CheB-like"/>
</dbReference>
<dbReference type="Pfam" id="PF00072">
    <property type="entry name" value="Response_reg"/>
    <property type="match status" value="1"/>
</dbReference>
<comment type="caution">
    <text evidence="10">The sequence shown here is derived from an EMBL/GenBank/DDBJ whole genome shotgun (WGS) entry which is preliminary data.</text>
</comment>
<comment type="catalytic activity">
    <reaction evidence="4 5">
        <text>[protein]-L-glutamate 5-O-methyl ester + H2O = L-glutamyl-[protein] + methanol + H(+)</text>
        <dbReference type="Rhea" id="RHEA:23236"/>
        <dbReference type="Rhea" id="RHEA-COMP:10208"/>
        <dbReference type="Rhea" id="RHEA-COMP:10311"/>
        <dbReference type="ChEBI" id="CHEBI:15377"/>
        <dbReference type="ChEBI" id="CHEBI:15378"/>
        <dbReference type="ChEBI" id="CHEBI:17790"/>
        <dbReference type="ChEBI" id="CHEBI:29973"/>
        <dbReference type="ChEBI" id="CHEBI:82795"/>
        <dbReference type="EC" id="3.1.1.61"/>
    </reaction>
</comment>
<accession>A0ABX2ITU8</accession>
<dbReference type="InterPro" id="IPR011006">
    <property type="entry name" value="CheY-like_superfamily"/>
</dbReference>
<name>A0ABX2ITU8_9RHOB</name>
<gene>
    <name evidence="5" type="primary">cheB</name>
    <name evidence="10" type="ORF">HRQ87_16235</name>
</gene>
<dbReference type="PROSITE" id="PS50110">
    <property type="entry name" value="RESPONSE_REGULATORY"/>
    <property type="match status" value="1"/>
</dbReference>
<feature type="active site" evidence="5 6">
    <location>
        <position position="158"/>
    </location>
</feature>
<dbReference type="PIRSF" id="PIRSF000876">
    <property type="entry name" value="RR_chemtxs_CheB"/>
    <property type="match status" value="1"/>
</dbReference>
<comment type="PTM">
    <text evidence="5">Phosphorylated by CheA. Phosphorylation of the N-terminal regulatory domain activates the methylesterase activity.</text>
</comment>
<comment type="subcellular location">
    <subcellularLocation>
        <location evidence="5">Cytoplasm</location>
    </subcellularLocation>
</comment>
<dbReference type="CDD" id="cd17541">
    <property type="entry name" value="REC_CheB-like"/>
    <property type="match status" value="1"/>
</dbReference>
<evidence type="ECO:0000256" key="5">
    <source>
        <dbReference type="HAMAP-Rule" id="MF_00099"/>
    </source>
</evidence>
<dbReference type="Gene3D" id="3.40.50.180">
    <property type="entry name" value="Methylesterase CheB, C-terminal domain"/>
    <property type="match status" value="1"/>
</dbReference>
<evidence type="ECO:0000256" key="6">
    <source>
        <dbReference type="PROSITE-ProRule" id="PRU00050"/>
    </source>
</evidence>
<dbReference type="PANTHER" id="PTHR42872:SF6">
    <property type="entry name" value="PROTEIN-GLUTAMATE METHYLESTERASE_PROTEIN-GLUTAMINE GLUTAMINASE"/>
    <property type="match status" value="1"/>
</dbReference>
<evidence type="ECO:0000256" key="1">
    <source>
        <dbReference type="ARBA" id="ARBA00022490"/>
    </source>
</evidence>
<evidence type="ECO:0000256" key="2">
    <source>
        <dbReference type="ARBA" id="ARBA00022500"/>
    </source>
</evidence>
<dbReference type="SUPFAM" id="SSF52738">
    <property type="entry name" value="Methylesterase CheB, C-terminal domain"/>
    <property type="match status" value="1"/>
</dbReference>
<keyword evidence="3 5" id="KW-0378">Hydrolase</keyword>
<dbReference type="RefSeq" id="WP_174139495.1">
    <property type="nucleotide sequence ID" value="NZ_JABUFE010000012.1"/>
</dbReference>
<dbReference type="EC" id="3.1.1.61" evidence="5"/>
<keyword evidence="1 5" id="KW-0963">Cytoplasm</keyword>
<dbReference type="CDD" id="cd16432">
    <property type="entry name" value="CheB_Rec"/>
    <property type="match status" value="1"/>
</dbReference>
<keyword evidence="5 7" id="KW-0597">Phosphoprotein</keyword>
<dbReference type="Proteomes" id="UP000777935">
    <property type="component" value="Unassembled WGS sequence"/>
</dbReference>
<proteinExistence type="inferred from homology"/>
<reference evidence="10 11" key="1">
    <citation type="submission" date="2020-06" db="EMBL/GenBank/DDBJ databases">
        <title>Sulfitobacter algicola sp. nov., isolated from green algae.</title>
        <authorList>
            <person name="Wang C."/>
        </authorList>
    </citation>
    <scope>NUCLEOTIDE SEQUENCE [LARGE SCALE GENOMIC DNA]</scope>
    <source>
        <strain evidence="10 11">1151</strain>
    </source>
</reference>
<dbReference type="SMART" id="SM00448">
    <property type="entry name" value="REC"/>
    <property type="match status" value="1"/>
</dbReference>
<evidence type="ECO:0000256" key="3">
    <source>
        <dbReference type="ARBA" id="ARBA00022801"/>
    </source>
</evidence>
<feature type="modified residue" description="4-aspartylphosphate" evidence="5 7">
    <location>
        <position position="56"/>
    </location>
</feature>
<dbReference type="HAMAP" id="MF_00099">
    <property type="entry name" value="CheB_chemtxs"/>
    <property type="match status" value="1"/>
</dbReference>
<dbReference type="Pfam" id="PF01339">
    <property type="entry name" value="CheB_methylest"/>
    <property type="match status" value="1"/>
</dbReference>
<dbReference type="EC" id="3.5.1.44" evidence="5"/>
<comment type="domain">
    <text evidence="5">Contains a C-terminal catalytic domain, and an N-terminal region which modulates catalytic activity.</text>
</comment>
<organism evidence="10 11">
    <name type="scientific">Parasulfitobacter algicola</name>
    <dbReference type="NCBI Taxonomy" id="2614809"/>
    <lineage>
        <taxon>Bacteria</taxon>
        <taxon>Pseudomonadati</taxon>
        <taxon>Pseudomonadota</taxon>
        <taxon>Alphaproteobacteria</taxon>
        <taxon>Rhodobacterales</taxon>
        <taxon>Roseobacteraceae</taxon>
        <taxon>Parasulfitobacter</taxon>
    </lineage>
</organism>
<comment type="similarity">
    <text evidence="5">Belongs to the CheB family.</text>
</comment>
<comment type="function">
    <text evidence="5">Involved in chemotaxis. Part of a chemotaxis signal transduction system that modulates chemotaxis in response to various stimuli. Catalyzes the demethylation of specific methylglutamate residues introduced into the chemoreceptors (methyl-accepting chemotaxis proteins or MCP) by CheR. Also mediates the irreversible deamidation of specific glutamine residues to glutamic acid.</text>
</comment>
<dbReference type="InterPro" id="IPR035909">
    <property type="entry name" value="CheB_C"/>
</dbReference>
<feature type="active site" evidence="5 6">
    <location>
        <position position="279"/>
    </location>
</feature>
<dbReference type="NCBIfam" id="NF001965">
    <property type="entry name" value="PRK00742.1"/>
    <property type="match status" value="1"/>
</dbReference>
<evidence type="ECO:0000256" key="4">
    <source>
        <dbReference type="ARBA" id="ARBA00048267"/>
    </source>
</evidence>
<dbReference type="InterPro" id="IPR001789">
    <property type="entry name" value="Sig_transdc_resp-reg_receiver"/>
</dbReference>
<evidence type="ECO:0000313" key="11">
    <source>
        <dbReference type="Proteomes" id="UP000777935"/>
    </source>
</evidence>
<keyword evidence="2 5" id="KW-0145">Chemotaxis</keyword>
<feature type="domain" description="CheB-type methylesterase" evidence="9">
    <location>
        <begin position="147"/>
        <end position="337"/>
    </location>
</feature>
<feature type="domain" description="Response regulatory" evidence="8">
    <location>
        <begin position="5"/>
        <end position="122"/>
    </location>
</feature>
<dbReference type="InterPro" id="IPR000673">
    <property type="entry name" value="Sig_transdc_resp-reg_Me-estase"/>
</dbReference>
<evidence type="ECO:0000259" key="9">
    <source>
        <dbReference type="PROSITE" id="PS50122"/>
    </source>
</evidence>
<comment type="catalytic activity">
    <reaction evidence="5">
        <text>L-glutaminyl-[protein] + H2O = L-glutamyl-[protein] + NH4(+)</text>
        <dbReference type="Rhea" id="RHEA:16441"/>
        <dbReference type="Rhea" id="RHEA-COMP:10207"/>
        <dbReference type="Rhea" id="RHEA-COMP:10208"/>
        <dbReference type="ChEBI" id="CHEBI:15377"/>
        <dbReference type="ChEBI" id="CHEBI:28938"/>
        <dbReference type="ChEBI" id="CHEBI:29973"/>
        <dbReference type="ChEBI" id="CHEBI:30011"/>
        <dbReference type="EC" id="3.5.1.44"/>
    </reaction>
</comment>
<evidence type="ECO:0000256" key="7">
    <source>
        <dbReference type="PROSITE-ProRule" id="PRU00169"/>
    </source>
</evidence>
<dbReference type="EMBL" id="JABUFE010000012">
    <property type="protein sequence ID" value="NSX56339.1"/>
    <property type="molecule type" value="Genomic_DNA"/>
</dbReference>
<keyword evidence="11" id="KW-1185">Reference proteome</keyword>
<dbReference type="Gene3D" id="3.40.50.2300">
    <property type="match status" value="1"/>
</dbReference>
<dbReference type="PANTHER" id="PTHR42872">
    <property type="entry name" value="PROTEIN-GLUTAMATE METHYLESTERASE/PROTEIN-GLUTAMINE GLUTAMINASE"/>
    <property type="match status" value="1"/>
</dbReference>
<protein>
    <recommendedName>
        <fullName evidence="5">Protein-glutamate methylesterase/protein-glutamine glutaminase</fullName>
        <ecNumber evidence="5">3.1.1.61</ecNumber>
        <ecNumber evidence="5">3.5.1.44</ecNumber>
    </recommendedName>
</protein>